<evidence type="ECO:0000313" key="2">
    <source>
        <dbReference type="Proteomes" id="UP000799118"/>
    </source>
</evidence>
<reference evidence="1" key="1">
    <citation type="journal article" date="2019" name="Environ. Microbiol.">
        <title>Fungal ecological strategies reflected in gene transcription - a case study of two litter decomposers.</title>
        <authorList>
            <person name="Barbi F."/>
            <person name="Kohler A."/>
            <person name="Barry K."/>
            <person name="Baskaran P."/>
            <person name="Daum C."/>
            <person name="Fauchery L."/>
            <person name="Ihrmark K."/>
            <person name="Kuo A."/>
            <person name="LaButti K."/>
            <person name="Lipzen A."/>
            <person name="Morin E."/>
            <person name="Grigoriev I.V."/>
            <person name="Henrissat B."/>
            <person name="Lindahl B."/>
            <person name="Martin F."/>
        </authorList>
    </citation>
    <scope>NUCLEOTIDE SEQUENCE</scope>
    <source>
        <strain evidence="1">JB14</strain>
    </source>
</reference>
<keyword evidence="2" id="KW-1185">Reference proteome</keyword>
<dbReference type="InterPro" id="IPR013780">
    <property type="entry name" value="Glyco_hydro_b"/>
</dbReference>
<gene>
    <name evidence="1" type="ORF">BT96DRAFT_941558</name>
</gene>
<dbReference type="Proteomes" id="UP000799118">
    <property type="component" value="Unassembled WGS sequence"/>
</dbReference>
<dbReference type="Gene3D" id="2.60.40.1180">
    <property type="entry name" value="Golgi alpha-mannosidase II"/>
    <property type="match status" value="1"/>
</dbReference>
<dbReference type="EMBL" id="ML769511">
    <property type="protein sequence ID" value="KAE9396566.1"/>
    <property type="molecule type" value="Genomic_DNA"/>
</dbReference>
<accession>A0A6A4HFE7</accession>
<evidence type="ECO:0000313" key="1">
    <source>
        <dbReference type="EMBL" id="KAE9396566.1"/>
    </source>
</evidence>
<name>A0A6A4HFE7_9AGAR</name>
<dbReference type="SUPFAM" id="SSF51011">
    <property type="entry name" value="Glycosyl hydrolase domain"/>
    <property type="match status" value="1"/>
</dbReference>
<dbReference type="OrthoDB" id="550577at2759"/>
<protein>
    <submittedName>
        <fullName evidence="1">Uncharacterized protein</fullName>
    </submittedName>
</protein>
<proteinExistence type="predicted"/>
<organism evidence="1 2">
    <name type="scientific">Gymnopus androsaceus JB14</name>
    <dbReference type="NCBI Taxonomy" id="1447944"/>
    <lineage>
        <taxon>Eukaryota</taxon>
        <taxon>Fungi</taxon>
        <taxon>Dikarya</taxon>
        <taxon>Basidiomycota</taxon>
        <taxon>Agaricomycotina</taxon>
        <taxon>Agaricomycetes</taxon>
        <taxon>Agaricomycetidae</taxon>
        <taxon>Agaricales</taxon>
        <taxon>Marasmiineae</taxon>
        <taxon>Omphalotaceae</taxon>
        <taxon>Gymnopus</taxon>
    </lineage>
</organism>
<sequence>MVYTRLRDSDKSLEMKFTVRLMITQKYTFPRTGHEHEHQYQCESLGFHESHLNSGPGLGLRTTRPIQNYIRNVNDLRRTMAKKMEKKGALTSRAGVGRRYGKVAKGGIVEPGDTNVSKTNVTCHSGRYWEAKVFSYEFSDFDQGAPSGGKIFNVLAYVPQQEEVMVGSANIFGYLLWSGLGTMLARQHQPIGSPLNPTKLHSDEGIDIQTAILNNSYYDIINGTRASSSGVCTGTGITVSGKSFTVTVPAENVIAIHTGALGTGSDYTGDNPIWTVTITYLPIPSSTKYKFSRVETNSEINFVLSKANFCSGVWVVYGNEGYRYPVPIWGHMVTSDVTLTSLPTALTPE</sequence>
<dbReference type="AlphaFoldDB" id="A0A6A4HFE7"/>